<keyword evidence="2" id="KW-1185">Reference proteome</keyword>
<dbReference type="AlphaFoldDB" id="A0A1H5VUY9"/>
<protein>
    <submittedName>
        <fullName evidence="1">Uncharacterized protein</fullName>
    </submittedName>
</protein>
<sequence length="61" mass="6902">MTEYIELADVLNEIQNVVNKYGLVVAGYETNVYDEDNTEIGTTCIHLMEQDCGMVKLTDIE</sequence>
<name>A0A1H5VUY9_9FIRM</name>
<dbReference type="Proteomes" id="UP000236726">
    <property type="component" value="Unassembled WGS sequence"/>
</dbReference>
<gene>
    <name evidence="1" type="ORF">SAMN05216537_112109</name>
</gene>
<reference evidence="1 2" key="1">
    <citation type="submission" date="2016-10" db="EMBL/GenBank/DDBJ databases">
        <authorList>
            <person name="de Groot N.N."/>
        </authorList>
    </citation>
    <scope>NUCLEOTIDE SEQUENCE [LARGE SCALE GENOMIC DNA]</scope>
    <source>
        <strain evidence="1 2">D15d</strain>
    </source>
</reference>
<dbReference type="EMBL" id="FNUL01000012">
    <property type="protein sequence ID" value="SEF90953.1"/>
    <property type="molecule type" value="Genomic_DNA"/>
</dbReference>
<dbReference type="RefSeq" id="WP_027432007.1">
    <property type="nucleotide sequence ID" value="NZ_FNUL01000012.1"/>
</dbReference>
<proteinExistence type="predicted"/>
<evidence type="ECO:0000313" key="1">
    <source>
        <dbReference type="EMBL" id="SEF90953.1"/>
    </source>
</evidence>
<accession>A0A1H5VUY9</accession>
<evidence type="ECO:0000313" key="2">
    <source>
        <dbReference type="Proteomes" id="UP000236726"/>
    </source>
</evidence>
<organism evidence="1 2">
    <name type="scientific">Lachnospira multipara</name>
    <dbReference type="NCBI Taxonomy" id="28051"/>
    <lineage>
        <taxon>Bacteria</taxon>
        <taxon>Bacillati</taxon>
        <taxon>Bacillota</taxon>
        <taxon>Clostridia</taxon>
        <taxon>Lachnospirales</taxon>
        <taxon>Lachnospiraceae</taxon>
        <taxon>Lachnospira</taxon>
    </lineage>
</organism>